<proteinExistence type="predicted"/>
<keyword evidence="3" id="KW-1185">Reference proteome</keyword>
<organism evidence="2 3">
    <name type="scientific">Dreissena polymorpha</name>
    <name type="common">Zebra mussel</name>
    <name type="synonym">Mytilus polymorpha</name>
    <dbReference type="NCBI Taxonomy" id="45954"/>
    <lineage>
        <taxon>Eukaryota</taxon>
        <taxon>Metazoa</taxon>
        <taxon>Spiralia</taxon>
        <taxon>Lophotrochozoa</taxon>
        <taxon>Mollusca</taxon>
        <taxon>Bivalvia</taxon>
        <taxon>Autobranchia</taxon>
        <taxon>Heteroconchia</taxon>
        <taxon>Euheterodonta</taxon>
        <taxon>Imparidentia</taxon>
        <taxon>Neoheterodontei</taxon>
        <taxon>Myida</taxon>
        <taxon>Dreissenoidea</taxon>
        <taxon>Dreissenidae</taxon>
        <taxon>Dreissena</taxon>
    </lineage>
</organism>
<name>A0A9D4R2Q9_DREPO</name>
<dbReference type="Proteomes" id="UP000828390">
    <property type="component" value="Unassembled WGS sequence"/>
</dbReference>
<comment type="caution">
    <text evidence="2">The sequence shown here is derived from an EMBL/GenBank/DDBJ whole genome shotgun (WGS) entry which is preliminary data.</text>
</comment>
<accession>A0A9D4R2Q9</accession>
<dbReference type="AlphaFoldDB" id="A0A9D4R2Q9"/>
<sequence length="1127" mass="128154">MSSLWGFFLQEDEDLQELSHIGVDVITETDEIEIEPDAIEELESIQLDRSINDRQPGTDIMNSTLDDSLIFKVHSDVEEDIDVEQHPMDYSSTVATEASVSSTRNADHYENRVLSHLGFKMYNLPPLLSRHPPPAVGRYDDIQKLKEILDDVLVKTDNTKETSNKILFAPDHKIAVNLLKLRDTSKKYERFLPEFPALHLRKSKITILCSAYKDAEVLHILKYMRDEDFQEWRKLISADHIEMGTKYIRRLSTALHLAFFIVFLQKYHADKKEEVITDVLDSKNIDAHWMSFTSFLEEGSRRNGTFALHRDIMTHCDEVCAIAFAERLGGPQGYNLLLAAVKSSLPFSFLNGASSYAAFTTKLLHEYYQNMKHSLFSTPNRGSEVNFALDTQREMDHKDALKAFRSGSTVAFVLPRMSLIDVLDDTHERTAHSKIEKTQEELLGFSTTNTDEKNIVRILSLILRQGGICLDEDEKVYNVYDNNKTVLSPAVLDSETKELGQFLIKKYAAQEGLFGTSKSDIPNVNDVAGPKQLLQKVKSTKGVTIRRMFAKVDTETKTDRDRREDVRKKTVKKQLQRFDCLSSEMNACQAIVKPDCTKPKVLKSSGMKNALVKTVHEAISNTNEENNNILEEHNLIFLSKKSIPKPVMETASHATIEFAGVKFKTNASSGQQYLEYIENGVIKKTQLQLPNVQELAICEEKYQFTPDDFKAATRSQRVSKKAYSVTHLKTSEEMLSSETFHKNSIVTTPQGKSLISTYLARNIHKIKVQKPITISIDSELHMSNCSCPEHPKCCCCPRYAHPICAKMYADKEPDMDILTYIKQTKGEAEMSQVDWLTEYQDRLLDGNACVSIVTSGDIDAVVIHMFALSHGWPRTSDGKFKNSVFVILQKPVGLYDTYHVTGILTALEEKWNDKNIGMKLALVLSMAGNDFLPKLHGISHTKTVEVFLQYPHLRSSLFDFEHPSDCTIHVKLNPDIYKELIKYLYCAKKLNADDFSFDEIRQMSILPVNAKSLEDYRNPQLWMPPISTIEKMSKNVQSLIDYYLTAGDHSKQMPNFLLCGSLTKTDKGEIEFDLGPDSHINRIGECAVTDPGELALRLRKKGKRRPEETPQKGRRRKLRPQAQSTPR</sequence>
<feature type="region of interest" description="Disordered" evidence="1">
    <location>
        <begin position="1097"/>
        <end position="1127"/>
    </location>
</feature>
<evidence type="ECO:0000313" key="2">
    <source>
        <dbReference type="EMBL" id="KAH3851807.1"/>
    </source>
</evidence>
<reference evidence="2" key="1">
    <citation type="journal article" date="2019" name="bioRxiv">
        <title>The Genome of the Zebra Mussel, Dreissena polymorpha: A Resource for Invasive Species Research.</title>
        <authorList>
            <person name="McCartney M.A."/>
            <person name="Auch B."/>
            <person name="Kono T."/>
            <person name="Mallez S."/>
            <person name="Zhang Y."/>
            <person name="Obille A."/>
            <person name="Becker A."/>
            <person name="Abrahante J.E."/>
            <person name="Garbe J."/>
            <person name="Badalamenti J.P."/>
            <person name="Herman A."/>
            <person name="Mangelson H."/>
            <person name="Liachko I."/>
            <person name="Sullivan S."/>
            <person name="Sone E.D."/>
            <person name="Koren S."/>
            <person name="Silverstein K.A.T."/>
            <person name="Beckman K.B."/>
            <person name="Gohl D.M."/>
        </authorList>
    </citation>
    <scope>NUCLEOTIDE SEQUENCE</scope>
    <source>
        <strain evidence="2">Duluth1</strain>
        <tissue evidence="2">Whole animal</tissue>
    </source>
</reference>
<reference evidence="2" key="2">
    <citation type="submission" date="2020-11" db="EMBL/GenBank/DDBJ databases">
        <authorList>
            <person name="McCartney M.A."/>
            <person name="Auch B."/>
            <person name="Kono T."/>
            <person name="Mallez S."/>
            <person name="Becker A."/>
            <person name="Gohl D.M."/>
            <person name="Silverstein K.A.T."/>
            <person name="Koren S."/>
            <person name="Bechman K.B."/>
            <person name="Herman A."/>
            <person name="Abrahante J.E."/>
            <person name="Garbe J."/>
        </authorList>
    </citation>
    <scope>NUCLEOTIDE SEQUENCE</scope>
    <source>
        <strain evidence="2">Duluth1</strain>
        <tissue evidence="2">Whole animal</tissue>
    </source>
</reference>
<dbReference type="EMBL" id="JAIWYP010000003">
    <property type="protein sequence ID" value="KAH3851807.1"/>
    <property type="molecule type" value="Genomic_DNA"/>
</dbReference>
<protein>
    <submittedName>
        <fullName evidence="2">Uncharacterized protein</fullName>
    </submittedName>
</protein>
<evidence type="ECO:0000313" key="3">
    <source>
        <dbReference type="Proteomes" id="UP000828390"/>
    </source>
</evidence>
<gene>
    <name evidence="2" type="ORF">DPMN_094293</name>
</gene>
<evidence type="ECO:0000256" key="1">
    <source>
        <dbReference type="SAM" id="MobiDB-lite"/>
    </source>
</evidence>